<feature type="domain" description="Peptidoglycan binding-like" evidence="9">
    <location>
        <begin position="114"/>
        <end position="167"/>
    </location>
</feature>
<keyword evidence="2" id="KW-0479">Metal-binding</keyword>
<organism evidence="10 11">
    <name type="scientific">Allokutzneria oryzae</name>
    <dbReference type="NCBI Taxonomy" id="1378989"/>
    <lineage>
        <taxon>Bacteria</taxon>
        <taxon>Bacillati</taxon>
        <taxon>Actinomycetota</taxon>
        <taxon>Actinomycetes</taxon>
        <taxon>Pseudonocardiales</taxon>
        <taxon>Pseudonocardiaceae</taxon>
        <taxon>Allokutzneria</taxon>
    </lineage>
</organism>
<evidence type="ECO:0000256" key="7">
    <source>
        <dbReference type="ARBA" id="ARBA00023049"/>
    </source>
</evidence>
<evidence type="ECO:0000256" key="8">
    <source>
        <dbReference type="SAM" id="SignalP"/>
    </source>
</evidence>
<name>A0ABV6AB77_9PSEU</name>
<dbReference type="SUPFAM" id="SSF47090">
    <property type="entry name" value="PGBD-like"/>
    <property type="match status" value="2"/>
</dbReference>
<dbReference type="Gene3D" id="3.30.1380.10">
    <property type="match status" value="1"/>
</dbReference>
<evidence type="ECO:0000256" key="2">
    <source>
        <dbReference type="ARBA" id="ARBA00022723"/>
    </source>
</evidence>
<evidence type="ECO:0000259" key="9">
    <source>
        <dbReference type="Pfam" id="PF01471"/>
    </source>
</evidence>
<feature type="chain" id="PRO_5046830267" evidence="8">
    <location>
        <begin position="36"/>
        <end position="330"/>
    </location>
</feature>
<keyword evidence="6" id="KW-0862">Zinc</keyword>
<evidence type="ECO:0000313" key="10">
    <source>
        <dbReference type="EMBL" id="MFB9909166.1"/>
    </source>
</evidence>
<evidence type="ECO:0000313" key="11">
    <source>
        <dbReference type="Proteomes" id="UP001589693"/>
    </source>
</evidence>
<reference evidence="10 11" key="1">
    <citation type="submission" date="2024-09" db="EMBL/GenBank/DDBJ databases">
        <authorList>
            <person name="Sun Q."/>
            <person name="Mori K."/>
        </authorList>
    </citation>
    <scope>NUCLEOTIDE SEQUENCE [LARGE SCALE GENOMIC DNA]</scope>
    <source>
        <strain evidence="10 11">TBRC 7907</strain>
    </source>
</reference>
<evidence type="ECO:0000256" key="6">
    <source>
        <dbReference type="ARBA" id="ARBA00022833"/>
    </source>
</evidence>
<keyword evidence="3 8" id="KW-0732">Signal</keyword>
<dbReference type="InterPro" id="IPR009045">
    <property type="entry name" value="Zn_M74/Hedgehog-like"/>
</dbReference>
<evidence type="ECO:0000256" key="1">
    <source>
        <dbReference type="ARBA" id="ARBA00022670"/>
    </source>
</evidence>
<evidence type="ECO:0000256" key="4">
    <source>
        <dbReference type="ARBA" id="ARBA00022764"/>
    </source>
</evidence>
<dbReference type="Pfam" id="PF01471">
    <property type="entry name" value="PG_binding_1"/>
    <property type="match status" value="2"/>
</dbReference>
<dbReference type="SUPFAM" id="SSF55166">
    <property type="entry name" value="Hedgehog/DD-peptidase"/>
    <property type="match status" value="1"/>
</dbReference>
<keyword evidence="7" id="KW-0482">Metalloprotease</keyword>
<evidence type="ECO:0000256" key="5">
    <source>
        <dbReference type="ARBA" id="ARBA00022801"/>
    </source>
</evidence>
<dbReference type="Proteomes" id="UP001589693">
    <property type="component" value="Unassembled WGS sequence"/>
</dbReference>
<dbReference type="EMBL" id="JBHLZU010000033">
    <property type="protein sequence ID" value="MFB9909166.1"/>
    <property type="molecule type" value="Genomic_DNA"/>
</dbReference>
<protein>
    <submittedName>
        <fullName evidence="10">Penicillin-insensitive murein endopeptidase</fullName>
    </submittedName>
</protein>
<dbReference type="Gene3D" id="1.10.101.10">
    <property type="entry name" value="PGBD-like superfamily/PGBD"/>
    <property type="match status" value="2"/>
</dbReference>
<dbReference type="InterPro" id="IPR036365">
    <property type="entry name" value="PGBD-like_sf"/>
</dbReference>
<keyword evidence="1" id="KW-0645">Protease</keyword>
<gene>
    <name evidence="10" type="ORF">ACFFQA_34960</name>
</gene>
<dbReference type="Pfam" id="PF03411">
    <property type="entry name" value="Peptidase_M74"/>
    <property type="match status" value="1"/>
</dbReference>
<evidence type="ECO:0000256" key="3">
    <source>
        <dbReference type="ARBA" id="ARBA00022729"/>
    </source>
</evidence>
<keyword evidence="4" id="KW-0574">Periplasm</keyword>
<proteinExistence type="predicted"/>
<dbReference type="RefSeq" id="WP_377861692.1">
    <property type="nucleotide sequence ID" value="NZ_JBHLZU010000033.1"/>
</dbReference>
<dbReference type="InterPro" id="IPR002477">
    <property type="entry name" value="Peptidoglycan-bd-like"/>
</dbReference>
<keyword evidence="5" id="KW-0378">Hydrolase</keyword>
<comment type="caution">
    <text evidence="10">The sequence shown here is derived from an EMBL/GenBank/DDBJ whole genome shotgun (WGS) entry which is preliminary data.</text>
</comment>
<feature type="signal peptide" evidence="8">
    <location>
        <begin position="1"/>
        <end position="35"/>
    </location>
</feature>
<keyword evidence="11" id="KW-1185">Reference proteome</keyword>
<accession>A0ABV6AB77</accession>
<feature type="domain" description="Peptidoglycan binding-like" evidence="9">
    <location>
        <begin position="49"/>
        <end position="104"/>
    </location>
</feature>
<dbReference type="InterPro" id="IPR005073">
    <property type="entry name" value="Peptidase_M74"/>
</dbReference>
<sequence>MSTLLLRSASRLVRCLVAGAAAALALGLVTPTAVAYSGAFDPTQSVGNRGVDVTALQYLLRQHGHATAVDGVFSADTATAVKAFQRAKSLPVNGIVGEKTWGALVVQVREGDKGDAVSALQAELNSKRTLSLGVTGTFDAATKQAVTSFQSHAGIGADGVASPQTWKNLLWHFSYPDFGAGLCDKDPDGNGTANWGTGAAIAQLEAAARSFAETKQGKIPVGDIAFEHGGAIKGHASHRVGLDADIWPIRTDSAQCTAGRITWESPTYDRSATRQLVKAIKAAAPGHVKVVWFNDPVLIKEGLTRPLANHSNHLHVRYCENGHPNASYRC</sequence>
<dbReference type="InterPro" id="IPR036366">
    <property type="entry name" value="PGBDSf"/>
</dbReference>